<dbReference type="InterPro" id="IPR039299">
    <property type="entry name" value="SEOA"/>
</dbReference>
<keyword evidence="4" id="KW-1185">Reference proteome</keyword>
<dbReference type="Proteomes" id="UP000811609">
    <property type="component" value="Chromosome 1"/>
</dbReference>
<evidence type="ECO:0000313" key="4">
    <source>
        <dbReference type="Proteomes" id="UP000811609"/>
    </source>
</evidence>
<dbReference type="AlphaFoldDB" id="A0A8T1RPS3"/>
<evidence type="ECO:0008006" key="5">
    <source>
        <dbReference type="Google" id="ProtNLM"/>
    </source>
</evidence>
<name>A0A8T1RPS3_CARIL</name>
<evidence type="ECO:0000313" key="3">
    <source>
        <dbReference type="EMBL" id="KAG6668719.1"/>
    </source>
</evidence>
<dbReference type="EMBL" id="CM031809">
    <property type="protein sequence ID" value="KAG6668719.1"/>
    <property type="molecule type" value="Genomic_DNA"/>
</dbReference>
<protein>
    <recommendedName>
        <fullName evidence="5">Protein SIEVE ELEMENT OCCLUSION B-like</fullName>
    </recommendedName>
</protein>
<dbReference type="PANTHER" id="PTHR33232">
    <property type="entry name" value="PROTEIN SIEVE ELEMENT OCCLUSION B-LIKE"/>
    <property type="match status" value="1"/>
</dbReference>
<dbReference type="Pfam" id="PF14576">
    <property type="entry name" value="SEO_N"/>
    <property type="match status" value="1"/>
</dbReference>
<dbReference type="GO" id="GO:0010088">
    <property type="term" value="P:phloem development"/>
    <property type="evidence" value="ECO:0007669"/>
    <property type="project" value="InterPro"/>
</dbReference>
<dbReference type="PANTHER" id="PTHR33232:SF18">
    <property type="entry name" value="PROTEIN SIEVE ELEMENT OCCLUSION B-LIKE"/>
    <property type="match status" value="1"/>
</dbReference>
<evidence type="ECO:0000259" key="2">
    <source>
        <dbReference type="Pfam" id="PF14577"/>
    </source>
</evidence>
<dbReference type="InterPro" id="IPR027944">
    <property type="entry name" value="SEO_C"/>
</dbReference>
<feature type="domain" description="Sieve element occlusion N-terminal" evidence="1">
    <location>
        <begin position="23"/>
        <end position="298"/>
    </location>
</feature>
<comment type="caution">
    <text evidence="3">The sequence shown here is derived from an EMBL/GenBank/DDBJ whole genome shotgun (WGS) entry which is preliminary data.</text>
</comment>
<dbReference type="InterPro" id="IPR027942">
    <property type="entry name" value="SEO_N"/>
</dbReference>
<accession>A0A8T1RPS3</accession>
<evidence type="ECO:0000259" key="1">
    <source>
        <dbReference type="Pfam" id="PF14576"/>
    </source>
</evidence>
<organism evidence="3 4">
    <name type="scientific">Carya illinoinensis</name>
    <name type="common">Pecan</name>
    <dbReference type="NCBI Taxonomy" id="32201"/>
    <lineage>
        <taxon>Eukaryota</taxon>
        <taxon>Viridiplantae</taxon>
        <taxon>Streptophyta</taxon>
        <taxon>Embryophyta</taxon>
        <taxon>Tracheophyta</taxon>
        <taxon>Spermatophyta</taxon>
        <taxon>Magnoliopsida</taxon>
        <taxon>eudicotyledons</taxon>
        <taxon>Gunneridae</taxon>
        <taxon>Pentapetalae</taxon>
        <taxon>rosids</taxon>
        <taxon>fabids</taxon>
        <taxon>Fagales</taxon>
        <taxon>Juglandaceae</taxon>
        <taxon>Carya</taxon>
    </lineage>
</organism>
<reference evidence="3" key="1">
    <citation type="submission" date="2020-12" db="EMBL/GenBank/DDBJ databases">
        <title>WGS assembly of Carya illinoinensis cv. Pawnee.</title>
        <authorList>
            <person name="Platts A."/>
            <person name="Shu S."/>
            <person name="Wright S."/>
            <person name="Barry K."/>
            <person name="Edger P."/>
            <person name="Pires J.C."/>
            <person name="Schmutz J."/>
        </authorList>
    </citation>
    <scope>NUCLEOTIDE SEQUENCE</scope>
    <source>
        <tissue evidence="3">Leaf</tissue>
    </source>
</reference>
<gene>
    <name evidence="3" type="ORF">CIPAW_01G190900</name>
</gene>
<feature type="domain" description="Sieve element occlusion C-terminal" evidence="2">
    <location>
        <begin position="465"/>
        <end position="669"/>
    </location>
</feature>
<proteinExistence type="predicted"/>
<sequence>MATKASSQQPEKGNLKLSIWSTDHEVLNQLISATHAHDDEKFDVESLFIIVDNVLKSATQIVVTAVPGSQALTVARLDEKISKESFSSPLCTLKSISCEMQCKAPSEEVAYETALSILKKLSNYSWAAKAVLTLAAFALDYGEFSWLLAQNQSSDQLAKSLGTLRRVSILLKGPNLEKHRDALIELNSVIKTTLEVIECILELKKLSNYDTKDVPALSTGEDHIRVDVFWAIITVVASTTQLCCLTSDEDQKQELSRFSVKLNVAVSELRSQIKICKQQIEETEAKYYRRIVDLFLTTTEVVEVFKELIPIKELFIGSTGNPVNIDEVLKGKNVLLFISGLDISDDDISILKPIHELISKEDQYKIVWIPIVEQYWTEDLQKKFEVLRAKMPWYVVQYFYPIAGIRFIMEKWHFKGKPSVVVLSPQGKVENDNAIHMIRVWGIKAFPFTTAVEETLSRNPDWIGSIATGVNPNIESWIKEEKYIFFYGGKDNEWIQQFTKRATALANDPVIKEARISIELLLVGKGSEGEETHCLIPGRFWIGIESMFISATQRETKADAVTLEILKLLSYKNESTGWAVLSKGSSVVFSGRGTTILKAVEEFDKWKKLVQGKGFELSFMGYHNLVLETSQKLCSFIDIPKGSGKIPENVKCPDCLLDMEAYIRFKCCHNCDGDGSDSLLD</sequence>
<dbReference type="Pfam" id="PF14577">
    <property type="entry name" value="SEO_C"/>
    <property type="match status" value="1"/>
</dbReference>